<dbReference type="Proteomes" id="UP000585474">
    <property type="component" value="Unassembled WGS sequence"/>
</dbReference>
<evidence type="ECO:0000313" key="5">
    <source>
        <dbReference type="Proteomes" id="UP000585474"/>
    </source>
</evidence>
<evidence type="ECO:0000256" key="3">
    <source>
        <dbReference type="ARBA" id="ARBA00022833"/>
    </source>
</evidence>
<name>A0A7J0GRL2_9ERIC</name>
<gene>
    <name evidence="4" type="ORF">Acr_23g0018080</name>
</gene>
<reference evidence="4 5" key="1">
    <citation type="submission" date="2019-07" db="EMBL/GenBank/DDBJ databases">
        <title>De Novo Assembly of kiwifruit Actinidia rufa.</title>
        <authorList>
            <person name="Sugita-Konishi S."/>
            <person name="Sato K."/>
            <person name="Mori E."/>
            <person name="Abe Y."/>
            <person name="Kisaki G."/>
            <person name="Hamano K."/>
            <person name="Suezawa K."/>
            <person name="Otani M."/>
            <person name="Fukuda T."/>
            <person name="Manabe T."/>
            <person name="Gomi K."/>
            <person name="Tabuchi M."/>
            <person name="Akimitsu K."/>
            <person name="Kataoka I."/>
        </authorList>
    </citation>
    <scope>NUCLEOTIDE SEQUENCE [LARGE SCALE GENOMIC DNA]</scope>
    <source>
        <strain evidence="5">cv. Fuchu</strain>
    </source>
</reference>
<protein>
    <submittedName>
        <fullName evidence="4">HIT-type Zinc finger family protein</fullName>
    </submittedName>
</protein>
<keyword evidence="3" id="KW-0862">Zinc</keyword>
<dbReference type="AlphaFoldDB" id="A0A7J0GRL2"/>
<keyword evidence="1" id="KW-0479">Metal-binding</keyword>
<dbReference type="OrthoDB" id="74807at2759"/>
<evidence type="ECO:0000313" key="4">
    <source>
        <dbReference type="EMBL" id="GFZ13423.1"/>
    </source>
</evidence>
<accession>A0A7J0GRL2</accession>
<keyword evidence="2" id="KW-0863">Zinc-finger</keyword>
<dbReference type="PANTHER" id="PTHR13093">
    <property type="entry name" value="ZINC FINGER HIT DOMAIN CONTAINING PROTEIN 1"/>
    <property type="match status" value="1"/>
</dbReference>
<dbReference type="EMBL" id="BJWL01000023">
    <property type="protein sequence ID" value="GFZ13423.1"/>
    <property type="molecule type" value="Genomic_DNA"/>
</dbReference>
<dbReference type="InterPro" id="IPR039723">
    <property type="entry name" value="Vps71/ZNHIT1"/>
</dbReference>
<evidence type="ECO:0000256" key="2">
    <source>
        <dbReference type="ARBA" id="ARBA00022771"/>
    </source>
</evidence>
<proteinExistence type="predicted"/>
<evidence type="ECO:0000256" key="1">
    <source>
        <dbReference type="ARBA" id="ARBA00022723"/>
    </source>
</evidence>
<dbReference type="GO" id="GO:0008270">
    <property type="term" value="F:zinc ion binding"/>
    <property type="evidence" value="ECO:0007669"/>
    <property type="project" value="UniProtKB-KW"/>
</dbReference>
<keyword evidence="5" id="KW-1185">Reference proteome</keyword>
<comment type="caution">
    <text evidence="4">The sequence shown here is derived from an EMBL/GenBank/DDBJ whole genome shotgun (WGS) entry which is preliminary data.</text>
</comment>
<sequence>MDEDTSNPLRRMSSRTRKVASKMVAALASSDNRTQAALARLEALENDNAGMEMVEINSDDDASLDDEDQGLFELFLFSVFQLVYHFNF</sequence>
<dbReference type="GO" id="GO:0006338">
    <property type="term" value="P:chromatin remodeling"/>
    <property type="evidence" value="ECO:0007669"/>
    <property type="project" value="InterPro"/>
</dbReference>
<organism evidence="4 5">
    <name type="scientific">Actinidia rufa</name>
    <dbReference type="NCBI Taxonomy" id="165716"/>
    <lineage>
        <taxon>Eukaryota</taxon>
        <taxon>Viridiplantae</taxon>
        <taxon>Streptophyta</taxon>
        <taxon>Embryophyta</taxon>
        <taxon>Tracheophyta</taxon>
        <taxon>Spermatophyta</taxon>
        <taxon>Magnoliopsida</taxon>
        <taxon>eudicotyledons</taxon>
        <taxon>Gunneridae</taxon>
        <taxon>Pentapetalae</taxon>
        <taxon>asterids</taxon>
        <taxon>Ericales</taxon>
        <taxon>Actinidiaceae</taxon>
        <taxon>Actinidia</taxon>
    </lineage>
</organism>